<evidence type="ECO:0000256" key="2">
    <source>
        <dbReference type="SAM" id="Phobius"/>
    </source>
</evidence>
<feature type="compositionally biased region" description="Pro residues" evidence="1">
    <location>
        <begin position="156"/>
        <end position="172"/>
    </location>
</feature>
<protein>
    <submittedName>
        <fullName evidence="3">Uncharacterized protein</fullName>
    </submittedName>
</protein>
<dbReference type="PRINTS" id="PR01217">
    <property type="entry name" value="PRICHEXTENSN"/>
</dbReference>
<name>A0A8T0VWT0_PANVG</name>
<keyword evidence="2" id="KW-0472">Membrane</keyword>
<feature type="compositionally biased region" description="Pro residues" evidence="1">
    <location>
        <begin position="179"/>
        <end position="220"/>
    </location>
</feature>
<sequence length="263" mass="26878">MAANITWRWLSRATISFISARSGASTCSTGRPPGLVLPVQYQEKASLSVHTPHLRSAAPPRRERSRPHGHSTARHQKRLDRASAMPGCYVGKATKIFLALLAVLAVVGVVLAFRAVLHRAAKPGPSSATGTACEAADGCQPALPGPAIAQPATAARPPPTPTPTTPQNPTFPSPDTAWQPPPPVPVTPLQPPMLVPPPQLPPPAAVVPPPLAFPSPPPPVAEIATPPAASATPPPPADLLPPPPALPSPAPPAAPEAPSPTAS</sequence>
<evidence type="ECO:0000313" key="4">
    <source>
        <dbReference type="Proteomes" id="UP000823388"/>
    </source>
</evidence>
<dbReference type="AlphaFoldDB" id="A0A8T0VWT0"/>
<keyword evidence="2" id="KW-1133">Transmembrane helix</keyword>
<proteinExistence type="predicted"/>
<dbReference type="Proteomes" id="UP000823388">
    <property type="component" value="Chromosome 2K"/>
</dbReference>
<comment type="caution">
    <text evidence="3">The sequence shown here is derived from an EMBL/GenBank/DDBJ whole genome shotgun (WGS) entry which is preliminary data.</text>
</comment>
<feature type="compositionally biased region" description="Low complexity" evidence="1">
    <location>
        <begin position="221"/>
        <end position="231"/>
    </location>
</feature>
<keyword evidence="2" id="KW-0812">Transmembrane</keyword>
<dbReference type="PANTHER" id="PTHR36036:SF3">
    <property type="entry name" value="EXTENSIN-LIKE PROTEIN"/>
    <property type="match status" value="1"/>
</dbReference>
<evidence type="ECO:0000313" key="3">
    <source>
        <dbReference type="EMBL" id="KAG2639385.1"/>
    </source>
</evidence>
<organism evidence="3 4">
    <name type="scientific">Panicum virgatum</name>
    <name type="common">Blackwell switchgrass</name>
    <dbReference type="NCBI Taxonomy" id="38727"/>
    <lineage>
        <taxon>Eukaryota</taxon>
        <taxon>Viridiplantae</taxon>
        <taxon>Streptophyta</taxon>
        <taxon>Embryophyta</taxon>
        <taxon>Tracheophyta</taxon>
        <taxon>Spermatophyta</taxon>
        <taxon>Magnoliopsida</taxon>
        <taxon>Liliopsida</taxon>
        <taxon>Poales</taxon>
        <taxon>Poaceae</taxon>
        <taxon>PACMAD clade</taxon>
        <taxon>Panicoideae</taxon>
        <taxon>Panicodae</taxon>
        <taxon>Paniceae</taxon>
        <taxon>Panicinae</taxon>
        <taxon>Panicum</taxon>
        <taxon>Panicum sect. Hiantes</taxon>
    </lineage>
</organism>
<evidence type="ECO:0000256" key="1">
    <source>
        <dbReference type="SAM" id="MobiDB-lite"/>
    </source>
</evidence>
<accession>A0A8T0VWT0</accession>
<feature type="region of interest" description="Disordered" evidence="1">
    <location>
        <begin position="142"/>
        <end position="263"/>
    </location>
</feature>
<reference evidence="3" key="1">
    <citation type="submission" date="2020-05" db="EMBL/GenBank/DDBJ databases">
        <title>WGS assembly of Panicum virgatum.</title>
        <authorList>
            <person name="Lovell J.T."/>
            <person name="Jenkins J."/>
            <person name="Shu S."/>
            <person name="Juenger T.E."/>
            <person name="Schmutz J."/>
        </authorList>
    </citation>
    <scope>NUCLEOTIDE SEQUENCE</scope>
    <source>
        <strain evidence="3">AP13</strain>
    </source>
</reference>
<feature type="compositionally biased region" description="Basic residues" evidence="1">
    <location>
        <begin position="63"/>
        <end position="78"/>
    </location>
</feature>
<feature type="transmembrane region" description="Helical" evidence="2">
    <location>
        <begin position="96"/>
        <end position="117"/>
    </location>
</feature>
<feature type="compositionally biased region" description="Pro residues" evidence="1">
    <location>
        <begin position="232"/>
        <end position="263"/>
    </location>
</feature>
<feature type="region of interest" description="Disordered" evidence="1">
    <location>
        <begin position="50"/>
        <end position="80"/>
    </location>
</feature>
<keyword evidence="4" id="KW-1185">Reference proteome</keyword>
<feature type="compositionally biased region" description="Low complexity" evidence="1">
    <location>
        <begin position="145"/>
        <end position="155"/>
    </location>
</feature>
<dbReference type="InterPro" id="IPR040277">
    <property type="entry name" value="Os04g0629400-like"/>
</dbReference>
<dbReference type="EMBL" id="CM029039">
    <property type="protein sequence ID" value="KAG2639385.1"/>
    <property type="molecule type" value="Genomic_DNA"/>
</dbReference>
<dbReference type="PANTHER" id="PTHR36036">
    <property type="entry name" value="PROLINE-RICH FAMILY PROTEIN"/>
    <property type="match status" value="1"/>
</dbReference>
<gene>
    <name evidence="3" type="ORF">PVAP13_2KG014200</name>
</gene>